<dbReference type="RefSeq" id="WP_079704691.1">
    <property type="nucleotide sequence ID" value="NZ_FUZO01000001.1"/>
</dbReference>
<dbReference type="SMART" id="SM00421">
    <property type="entry name" value="HTH_LUXR"/>
    <property type="match status" value="1"/>
</dbReference>
<organism evidence="4 5">
    <name type="scientific">Plantibacter cousiniae</name>
    <name type="common">nom. nud.</name>
    <dbReference type="NCBI Taxonomy" id="199709"/>
    <lineage>
        <taxon>Bacteria</taxon>
        <taxon>Bacillati</taxon>
        <taxon>Actinomycetota</taxon>
        <taxon>Actinomycetes</taxon>
        <taxon>Micrococcales</taxon>
        <taxon>Microbacteriaceae</taxon>
        <taxon>Plantibacter</taxon>
    </lineage>
</organism>
<dbReference type="EMBL" id="FUZO01000001">
    <property type="protein sequence ID" value="SKC40708.1"/>
    <property type="molecule type" value="Genomic_DNA"/>
</dbReference>
<comment type="caution">
    <text evidence="4">The sequence shown here is derived from an EMBL/GenBank/DDBJ whole genome shotgun (WGS) entry which is preliminary data.</text>
</comment>
<feature type="compositionally biased region" description="Basic and acidic residues" evidence="2">
    <location>
        <begin position="99"/>
        <end position="116"/>
    </location>
</feature>
<dbReference type="InterPro" id="IPR016032">
    <property type="entry name" value="Sig_transdc_resp-reg_C-effctor"/>
</dbReference>
<dbReference type="Pfam" id="PF00196">
    <property type="entry name" value="GerE"/>
    <property type="match status" value="1"/>
</dbReference>
<keyword evidence="1" id="KW-0238">DNA-binding</keyword>
<feature type="region of interest" description="Disordered" evidence="2">
    <location>
        <begin position="99"/>
        <end position="118"/>
    </location>
</feature>
<proteinExistence type="predicted"/>
<protein>
    <submittedName>
        <fullName evidence="4">Regulatory protein, luxR family</fullName>
    </submittedName>
</protein>
<gene>
    <name evidence="4" type="ORF">SAMN06295973_0643</name>
</gene>
<dbReference type="Gene3D" id="1.10.10.10">
    <property type="entry name" value="Winged helix-like DNA-binding domain superfamily/Winged helix DNA-binding domain"/>
    <property type="match status" value="1"/>
</dbReference>
<accession>A0ABY1LKR2</accession>
<dbReference type="InterPro" id="IPR036388">
    <property type="entry name" value="WH-like_DNA-bd_sf"/>
</dbReference>
<dbReference type="InterPro" id="IPR000792">
    <property type="entry name" value="Tscrpt_reg_LuxR_C"/>
</dbReference>
<evidence type="ECO:0000313" key="5">
    <source>
        <dbReference type="Proteomes" id="UP000190827"/>
    </source>
</evidence>
<keyword evidence="5" id="KW-1185">Reference proteome</keyword>
<sequence>MNRPLGSPLSVSLAEPYDGALYSAAELPSAVERMVQAEGWRAALALETAHWDRLIGTDPEALLAALKALPGEAYVEIPSLLVATNYLKHLIGDTDPRRFHDFAHDEPGRSSSERGPLDQLIGSAGRTAGLRTNGRLAEALHQAKDGRRTLDELPAQERALVQTAVPHLLTQWGRAFEVNDAGGVREYEEAWELANLTGQPLAARRAAACLAWLHADHGELQQADQWIDRARSTTPVPRYDAPLHLAAALTAIDRLDRAAMRHHLDELQQVPIGEYWAAELWVRAWAAGTTQEAALVDKRVHAMLRRHPERFATGGSFQRYLAAASVRLAATRGRPLPQSPATPPTTLDRMVVASTGYLAGDMHVVLREAAPAAEDPLPRMRVAGLLLVAAARFALGRIDGASDAFTSAHAIIEDERFLSAYVVIDPQHLHGLAELTGLAVPETAQLHPTTAASSSSVVLATLTRREREVLVLLASGLSLKGIATELYISLNTVKGVTSSLYRKLEVNSRRQAADFAHRAGLH</sequence>
<dbReference type="PRINTS" id="PR00038">
    <property type="entry name" value="HTHLUXR"/>
</dbReference>
<evidence type="ECO:0000256" key="1">
    <source>
        <dbReference type="ARBA" id="ARBA00023125"/>
    </source>
</evidence>
<dbReference type="PROSITE" id="PS50043">
    <property type="entry name" value="HTH_LUXR_2"/>
    <property type="match status" value="1"/>
</dbReference>
<evidence type="ECO:0000313" key="4">
    <source>
        <dbReference type="EMBL" id="SKC40708.1"/>
    </source>
</evidence>
<reference evidence="4 5" key="1">
    <citation type="submission" date="2017-02" db="EMBL/GenBank/DDBJ databases">
        <authorList>
            <person name="Varghese N."/>
            <person name="Submissions S."/>
        </authorList>
    </citation>
    <scope>NUCLEOTIDE SEQUENCE [LARGE SCALE GENOMIC DNA]</scope>
    <source>
        <strain evidence="4 5">VKM Ac-1787</strain>
    </source>
</reference>
<dbReference type="SUPFAM" id="SSF46894">
    <property type="entry name" value="C-terminal effector domain of the bipartite response regulators"/>
    <property type="match status" value="1"/>
</dbReference>
<evidence type="ECO:0000256" key="2">
    <source>
        <dbReference type="SAM" id="MobiDB-lite"/>
    </source>
</evidence>
<dbReference type="CDD" id="cd06170">
    <property type="entry name" value="LuxR_C_like"/>
    <property type="match status" value="1"/>
</dbReference>
<dbReference type="Proteomes" id="UP000190827">
    <property type="component" value="Unassembled WGS sequence"/>
</dbReference>
<evidence type="ECO:0000259" key="3">
    <source>
        <dbReference type="PROSITE" id="PS50043"/>
    </source>
</evidence>
<feature type="domain" description="HTH luxR-type" evidence="3">
    <location>
        <begin position="455"/>
        <end position="520"/>
    </location>
</feature>
<dbReference type="InterPro" id="IPR039420">
    <property type="entry name" value="WalR-like"/>
</dbReference>
<dbReference type="PANTHER" id="PTHR43214">
    <property type="entry name" value="TWO-COMPONENT RESPONSE REGULATOR"/>
    <property type="match status" value="1"/>
</dbReference>
<name>A0ABY1LKR2_9MICO</name>